<reference evidence="1" key="1">
    <citation type="submission" date="2017-05" db="UniProtKB">
        <authorList>
            <consortium name="EnsemblMetazoa"/>
        </authorList>
    </citation>
    <scope>IDENTIFICATION</scope>
</reference>
<protein>
    <submittedName>
        <fullName evidence="1">Uncharacterized protein</fullName>
    </submittedName>
</protein>
<organism evidence="1">
    <name type="scientific">Amphimedon queenslandica</name>
    <name type="common">Sponge</name>
    <dbReference type="NCBI Taxonomy" id="400682"/>
    <lineage>
        <taxon>Eukaryota</taxon>
        <taxon>Metazoa</taxon>
        <taxon>Porifera</taxon>
        <taxon>Demospongiae</taxon>
        <taxon>Heteroscleromorpha</taxon>
        <taxon>Haplosclerida</taxon>
        <taxon>Niphatidae</taxon>
        <taxon>Amphimedon</taxon>
    </lineage>
</organism>
<sequence>MYNNCIHVHVTRGEFPPVVSCDYSTAYDTNHLLSGGPDFSVRFWDLFKGILFHTIAVHGGVVSSIVTCPPHINWMLTATNIEYSMNRV</sequence>
<name>A0A1X7TJG2_AMPQE</name>
<evidence type="ECO:0000313" key="1">
    <source>
        <dbReference type="EnsemblMetazoa" id="Aqu2.1.14991_001"/>
    </source>
</evidence>
<accession>A0A1X7TJG2</accession>
<dbReference type="PROSITE" id="PS00678">
    <property type="entry name" value="WD_REPEATS_1"/>
    <property type="match status" value="1"/>
</dbReference>
<dbReference type="InterPro" id="IPR015943">
    <property type="entry name" value="WD40/YVTN_repeat-like_dom_sf"/>
</dbReference>
<dbReference type="InterPro" id="IPR019775">
    <property type="entry name" value="WD40_repeat_CS"/>
</dbReference>
<dbReference type="OrthoDB" id="338622at2759"/>
<proteinExistence type="predicted"/>
<dbReference type="EnsemblMetazoa" id="Aqu2.1.14991_001">
    <property type="protein sequence ID" value="Aqu2.1.14991_001"/>
    <property type="gene ID" value="Aqu2.1.14991"/>
</dbReference>
<dbReference type="InParanoid" id="A0A1X7TJG2"/>
<dbReference type="STRING" id="400682.A0A1X7TJG2"/>
<dbReference type="Gene3D" id="2.130.10.10">
    <property type="entry name" value="YVTN repeat-like/Quinoprotein amine dehydrogenase"/>
    <property type="match status" value="1"/>
</dbReference>
<dbReference type="AlphaFoldDB" id="A0A1X7TJG2"/>
<dbReference type="InterPro" id="IPR036322">
    <property type="entry name" value="WD40_repeat_dom_sf"/>
</dbReference>
<dbReference type="SUPFAM" id="SSF50978">
    <property type="entry name" value="WD40 repeat-like"/>
    <property type="match status" value="1"/>
</dbReference>